<gene>
    <name evidence="5" type="ORF">AOC33_03705</name>
</gene>
<name>A0A229FWH7_9BURK</name>
<evidence type="ECO:0000259" key="3">
    <source>
        <dbReference type="Pfam" id="PF08541"/>
    </source>
</evidence>
<protein>
    <submittedName>
        <fullName evidence="5">3-oxoacyl-ACP synthase</fullName>
    </submittedName>
</protein>
<dbReference type="SUPFAM" id="SSF53901">
    <property type="entry name" value="Thiolase-like"/>
    <property type="match status" value="1"/>
</dbReference>
<dbReference type="RefSeq" id="WP_089515220.1">
    <property type="nucleotide sequence ID" value="NZ_NJGG01000001.1"/>
</dbReference>
<dbReference type="PANTHER" id="PTHR34069">
    <property type="entry name" value="3-OXOACYL-[ACYL-CARRIER-PROTEIN] SYNTHASE 3"/>
    <property type="match status" value="1"/>
</dbReference>
<reference evidence="5 6" key="1">
    <citation type="submission" date="2017-06" db="EMBL/GenBank/DDBJ databases">
        <title>Reclassification of a Polynucleobacter cosmopolitanus strain isolated from tropical Lake Victoria as Polynucleobacter victoriensis comb. nov.</title>
        <authorList>
            <person name="Hahn M.W."/>
        </authorList>
    </citation>
    <scope>NUCLEOTIDE SEQUENCE [LARGE SCALE GENOMIC DNA]</scope>
    <source>
        <strain evidence="5 6">MWH-MoIso2</strain>
    </source>
</reference>
<evidence type="ECO:0000313" key="5">
    <source>
        <dbReference type="EMBL" id="OXL16192.1"/>
    </source>
</evidence>
<dbReference type="Proteomes" id="UP000215188">
    <property type="component" value="Unassembled WGS sequence"/>
</dbReference>
<keyword evidence="1" id="KW-0808">Transferase</keyword>
<dbReference type="GO" id="GO:0004315">
    <property type="term" value="F:3-oxoacyl-[acyl-carrier-protein] synthase activity"/>
    <property type="evidence" value="ECO:0007669"/>
    <property type="project" value="InterPro"/>
</dbReference>
<dbReference type="Pfam" id="PF08541">
    <property type="entry name" value="ACP_syn_III_C"/>
    <property type="match status" value="1"/>
</dbReference>
<feature type="domain" description="Beta-ketoacyl-[acyl-carrier-protein] synthase III N-terminal" evidence="4">
    <location>
        <begin position="113"/>
        <end position="181"/>
    </location>
</feature>
<dbReference type="Gene3D" id="3.40.47.10">
    <property type="match status" value="1"/>
</dbReference>
<keyword evidence="6" id="KW-1185">Reference proteome</keyword>
<comment type="caution">
    <text evidence="5">The sequence shown here is derived from an EMBL/GenBank/DDBJ whole genome shotgun (WGS) entry which is preliminary data.</text>
</comment>
<dbReference type="EMBL" id="NJGG01000001">
    <property type="protein sequence ID" value="OXL16192.1"/>
    <property type="molecule type" value="Genomic_DNA"/>
</dbReference>
<evidence type="ECO:0000256" key="1">
    <source>
        <dbReference type="ARBA" id="ARBA00022679"/>
    </source>
</evidence>
<dbReference type="Pfam" id="PF08545">
    <property type="entry name" value="ACP_syn_III"/>
    <property type="match status" value="1"/>
</dbReference>
<organism evidence="5 6">
    <name type="scientific">Polynucleobacter cosmopolitanus</name>
    <dbReference type="NCBI Taxonomy" id="351345"/>
    <lineage>
        <taxon>Bacteria</taxon>
        <taxon>Pseudomonadati</taxon>
        <taxon>Pseudomonadota</taxon>
        <taxon>Betaproteobacteria</taxon>
        <taxon>Burkholderiales</taxon>
        <taxon>Burkholderiaceae</taxon>
        <taxon>Polynucleobacter</taxon>
    </lineage>
</organism>
<dbReference type="InterPro" id="IPR013751">
    <property type="entry name" value="ACP_syn_III_N"/>
</dbReference>
<evidence type="ECO:0000313" key="6">
    <source>
        <dbReference type="Proteomes" id="UP000215188"/>
    </source>
</evidence>
<feature type="domain" description="Beta-ketoacyl-[acyl-carrier-protein] synthase III C-terminal" evidence="3">
    <location>
        <begin position="251"/>
        <end position="337"/>
    </location>
</feature>
<dbReference type="InterPro" id="IPR016039">
    <property type="entry name" value="Thiolase-like"/>
</dbReference>
<evidence type="ECO:0000256" key="2">
    <source>
        <dbReference type="ARBA" id="ARBA00023315"/>
    </source>
</evidence>
<dbReference type="GO" id="GO:0044550">
    <property type="term" value="P:secondary metabolite biosynthetic process"/>
    <property type="evidence" value="ECO:0007669"/>
    <property type="project" value="TreeGrafter"/>
</dbReference>
<dbReference type="InterPro" id="IPR013747">
    <property type="entry name" value="ACP_syn_III_C"/>
</dbReference>
<sequence length="351" mass="38386">MTISIIENVAVRGIVTVVPEAYIDNLDVPEDQLRQRQRLIKHIGIRYRHICRNGMIFSDLAQKSVEYLLDGLGWEGDSIDALILVTQSPEYTIPATSCILQDRLGLPTSVSAFDINLGCSGYTYGLFTCASMIGKKRFKRVIAIIGDQSGSDGSADNGWEVLFGDSCSATALEFEEGASDMYFEGNTDGSGYDKIIIPHGGRRHPFGADSLQPITGEDGITRSPMDVKLDGPAIMNFSVNKAPESINRVLASLGKNVADIDYFVMHQANKMINDTIKFKVGGVPEQWPLSLENYGNTSSTSIPMTITGNLSKETSEGKVKWLTCGFGIGLSWGTLYFETDKIFCPPPIEIK</sequence>
<accession>A0A229FWH7</accession>
<dbReference type="CDD" id="cd00830">
    <property type="entry name" value="KAS_III"/>
    <property type="match status" value="1"/>
</dbReference>
<dbReference type="GO" id="GO:0006633">
    <property type="term" value="P:fatty acid biosynthetic process"/>
    <property type="evidence" value="ECO:0007669"/>
    <property type="project" value="InterPro"/>
</dbReference>
<dbReference type="PANTHER" id="PTHR34069:SF2">
    <property type="entry name" value="BETA-KETOACYL-[ACYL-CARRIER-PROTEIN] SYNTHASE III"/>
    <property type="match status" value="1"/>
</dbReference>
<evidence type="ECO:0000259" key="4">
    <source>
        <dbReference type="Pfam" id="PF08545"/>
    </source>
</evidence>
<dbReference type="OrthoDB" id="9815506at2"/>
<proteinExistence type="predicted"/>
<keyword evidence="2" id="KW-0012">Acyltransferase</keyword>
<dbReference type="AlphaFoldDB" id="A0A229FWH7"/>